<accession>A0A7R9ZMN7</accession>
<name>A0A7R9ZMN7_9STRA</name>
<dbReference type="EMBL" id="HBEF01010219">
    <property type="protein sequence ID" value="CAD8334322.1"/>
    <property type="molecule type" value="Transcribed_RNA"/>
</dbReference>
<proteinExistence type="predicted"/>
<reference evidence="1" key="1">
    <citation type="submission" date="2021-01" db="EMBL/GenBank/DDBJ databases">
        <authorList>
            <person name="Corre E."/>
            <person name="Pelletier E."/>
            <person name="Niang G."/>
            <person name="Scheremetjew M."/>
            <person name="Finn R."/>
            <person name="Kale V."/>
            <person name="Holt S."/>
            <person name="Cochrane G."/>
            <person name="Meng A."/>
            <person name="Brown T."/>
            <person name="Cohen L."/>
        </authorList>
    </citation>
    <scope>NUCLEOTIDE SEQUENCE</scope>
    <source>
        <strain evidence="1">CCMP3328</strain>
    </source>
</reference>
<evidence type="ECO:0000313" key="1">
    <source>
        <dbReference type="EMBL" id="CAD8334322.1"/>
    </source>
</evidence>
<sequence>MRSNADHILHVIYVFLDLIHDELAFLWCLCTALTTTHLGMNEHSILTVRWMDGDFEVSSDATIFLANHLDFVGDVKLLQEEVLQCSKVSPVASPATVPNLNDDLAHDVAFAVAVFNFLIL</sequence>
<organism evidence="1">
    <name type="scientific">Craspedostauros australis</name>
    <dbReference type="NCBI Taxonomy" id="1486917"/>
    <lineage>
        <taxon>Eukaryota</taxon>
        <taxon>Sar</taxon>
        <taxon>Stramenopiles</taxon>
        <taxon>Ochrophyta</taxon>
        <taxon>Bacillariophyta</taxon>
        <taxon>Bacillariophyceae</taxon>
        <taxon>Bacillariophycidae</taxon>
        <taxon>Naviculales</taxon>
        <taxon>Naviculaceae</taxon>
        <taxon>Craspedostauros</taxon>
    </lineage>
</organism>
<protein>
    <submittedName>
        <fullName evidence="1">Uncharacterized protein</fullName>
    </submittedName>
</protein>
<dbReference type="AlphaFoldDB" id="A0A7R9ZMN7"/>
<gene>
    <name evidence="1" type="ORF">CAUS1442_LOCUS6427</name>
</gene>